<dbReference type="Proteomes" id="UP000091897">
    <property type="component" value="Chromosome"/>
</dbReference>
<evidence type="ECO:0000256" key="4">
    <source>
        <dbReference type="ARBA" id="ARBA00030169"/>
    </source>
</evidence>
<evidence type="ECO:0000256" key="3">
    <source>
        <dbReference type="ARBA" id="ARBA00029596"/>
    </source>
</evidence>
<dbReference type="PANTHER" id="PTHR33254">
    <property type="entry name" value="4-HYDROXY-4-METHYL-2-OXOGLUTARATE ALDOLASE 3-RELATED"/>
    <property type="match status" value="1"/>
</dbReference>
<accession>A0A193FUE5</accession>
<keyword evidence="7" id="KW-0489">Methyltransferase</keyword>
<keyword evidence="8" id="KW-1185">Reference proteome</keyword>
<reference evidence="8 9" key="1">
    <citation type="submission" date="2016-06" db="EMBL/GenBank/DDBJ databases">
        <title>Complete genome sequences of Bordetella bronchialis and Bordetella flabilis.</title>
        <authorList>
            <person name="LiPuma J.J."/>
            <person name="Spilker T."/>
        </authorList>
    </citation>
    <scope>NUCLEOTIDE SEQUENCE [LARGE SCALE GENOMIC DNA]</scope>
    <source>
        <strain evidence="7 9">AU17976</strain>
        <strain evidence="6 8">AU3182</strain>
    </source>
</reference>
<evidence type="ECO:0000256" key="5">
    <source>
        <dbReference type="PIRSR" id="PIRSR605493-1"/>
    </source>
</evidence>
<comment type="cofactor">
    <cofactor evidence="1">
        <name>a divalent metal cation</name>
        <dbReference type="ChEBI" id="CHEBI:60240"/>
    </cofactor>
</comment>
<evidence type="ECO:0000313" key="6">
    <source>
        <dbReference type="EMBL" id="ANN65870.1"/>
    </source>
</evidence>
<dbReference type="CDD" id="cd16841">
    <property type="entry name" value="RraA_family"/>
    <property type="match status" value="1"/>
</dbReference>
<sequence>MSYASFSDFDRPSPALLERAREFQPAILCDVAGRRGTMHARIRALAPAMKLCGPAFTVEVRPGDNLMLHVALAIARPGDVLVVDGKADQTCALFGELMATQAIAAGLGGLVVDAAVRDLDVLARAPFPIFSAGANPCGPTKGLPGKLSIPVSVGGVSVSPGDLVIGDADGVVVIPRADVETVLDAAEEKVAAEDRRVREIAAGVLISPWLDDALRQAGLPAL</sequence>
<feature type="binding site" evidence="5">
    <location>
        <position position="118"/>
    </location>
    <ligand>
        <name>Mg(2+)</name>
        <dbReference type="ChEBI" id="CHEBI:18420"/>
    </ligand>
</feature>
<keyword evidence="7" id="KW-0808">Transferase</keyword>
<dbReference type="Gene3D" id="3.50.30.40">
    <property type="entry name" value="Ribonuclease E inhibitor RraA/RraA-like"/>
    <property type="match status" value="1"/>
</dbReference>
<gene>
    <name evidence="6" type="ORF">BAU06_05800</name>
    <name evidence="7" type="ORF">BAU08_06080</name>
</gene>
<dbReference type="KEGG" id="bbro:BAU06_05800"/>
<evidence type="ECO:0000256" key="2">
    <source>
        <dbReference type="ARBA" id="ARBA00016549"/>
    </source>
</evidence>
<dbReference type="EMBL" id="CP016170">
    <property type="protein sequence ID" value="ANN65870.1"/>
    <property type="molecule type" value="Genomic_DNA"/>
</dbReference>
<protein>
    <recommendedName>
        <fullName evidence="2">Putative 4-hydroxy-4-methyl-2-oxoglutarate aldolase</fullName>
    </recommendedName>
    <alternativeName>
        <fullName evidence="3">Regulator of ribonuclease activity homolog</fullName>
    </alternativeName>
    <alternativeName>
        <fullName evidence="4">RraA-like protein</fullName>
    </alternativeName>
</protein>
<dbReference type="EMBL" id="CP016171">
    <property type="protein sequence ID" value="ANN70958.1"/>
    <property type="molecule type" value="Genomic_DNA"/>
</dbReference>
<dbReference type="AlphaFoldDB" id="A0A193FUE5"/>
<feature type="binding site" evidence="5">
    <location>
        <begin position="95"/>
        <end position="98"/>
    </location>
    <ligand>
        <name>substrate</name>
    </ligand>
</feature>
<dbReference type="InterPro" id="IPR036704">
    <property type="entry name" value="RraA/RraA-like_sf"/>
</dbReference>
<dbReference type="SUPFAM" id="SSF89562">
    <property type="entry name" value="RraA-like"/>
    <property type="match status" value="1"/>
</dbReference>
<evidence type="ECO:0000256" key="1">
    <source>
        <dbReference type="ARBA" id="ARBA00001968"/>
    </source>
</evidence>
<dbReference type="Pfam" id="PF03737">
    <property type="entry name" value="RraA-like"/>
    <property type="match status" value="1"/>
</dbReference>
<organism evidence="7 9">
    <name type="scientific">Bordetella bronchialis</name>
    <dbReference type="NCBI Taxonomy" id="463025"/>
    <lineage>
        <taxon>Bacteria</taxon>
        <taxon>Pseudomonadati</taxon>
        <taxon>Pseudomonadota</taxon>
        <taxon>Betaproteobacteria</taxon>
        <taxon>Burkholderiales</taxon>
        <taxon>Alcaligenaceae</taxon>
        <taxon>Bordetella</taxon>
    </lineage>
</organism>
<dbReference type="RefSeq" id="WP_066345436.1">
    <property type="nucleotide sequence ID" value="NZ_CBCSFJ010000003.1"/>
</dbReference>
<evidence type="ECO:0000313" key="7">
    <source>
        <dbReference type="EMBL" id="ANN70958.1"/>
    </source>
</evidence>
<dbReference type="Proteomes" id="UP000092213">
    <property type="component" value="Chromosome"/>
</dbReference>
<keyword evidence="5" id="KW-0479">Metal-binding</keyword>
<name>A0A193FUE5_9BORD</name>
<keyword evidence="5" id="KW-0460">Magnesium</keyword>
<dbReference type="GO" id="GO:0032259">
    <property type="term" value="P:methylation"/>
    <property type="evidence" value="ECO:0007669"/>
    <property type="project" value="UniProtKB-KW"/>
</dbReference>
<dbReference type="GO" id="GO:0008168">
    <property type="term" value="F:methyltransferase activity"/>
    <property type="evidence" value="ECO:0007669"/>
    <property type="project" value="UniProtKB-KW"/>
</dbReference>
<dbReference type="STRING" id="463025.BAU08_06080"/>
<dbReference type="InterPro" id="IPR005493">
    <property type="entry name" value="RraA/RraA-like"/>
</dbReference>
<evidence type="ECO:0000313" key="9">
    <source>
        <dbReference type="Proteomes" id="UP000092213"/>
    </source>
</evidence>
<proteinExistence type="predicted"/>
<comment type="cofactor">
    <cofactor evidence="5">
        <name>Mg(2+)</name>
        <dbReference type="ChEBI" id="CHEBI:18420"/>
    </cofactor>
</comment>
<evidence type="ECO:0000313" key="8">
    <source>
        <dbReference type="Proteomes" id="UP000091897"/>
    </source>
</evidence>
<dbReference type="OrthoDB" id="8717144at2"/>
<feature type="binding site" evidence="5">
    <location>
        <position position="117"/>
    </location>
    <ligand>
        <name>substrate</name>
    </ligand>
</feature>
<dbReference type="PANTHER" id="PTHR33254:SF4">
    <property type="entry name" value="4-HYDROXY-4-METHYL-2-OXOGLUTARATE ALDOLASE 3-RELATED"/>
    <property type="match status" value="1"/>
</dbReference>
<dbReference type="GO" id="GO:0046872">
    <property type="term" value="F:metal ion binding"/>
    <property type="evidence" value="ECO:0007669"/>
    <property type="project" value="UniProtKB-KW"/>
</dbReference>